<organism evidence="2 3">
    <name type="scientific">Photobacterium angustum</name>
    <dbReference type="NCBI Taxonomy" id="661"/>
    <lineage>
        <taxon>Bacteria</taxon>
        <taxon>Pseudomonadati</taxon>
        <taxon>Pseudomonadota</taxon>
        <taxon>Gammaproteobacteria</taxon>
        <taxon>Vibrionales</taxon>
        <taxon>Vibrionaceae</taxon>
        <taxon>Photobacterium</taxon>
    </lineage>
</organism>
<evidence type="ECO:0000256" key="1">
    <source>
        <dbReference type="SAM" id="Phobius"/>
    </source>
</evidence>
<keyword evidence="1" id="KW-0812">Transmembrane</keyword>
<keyword evidence="1" id="KW-0472">Membrane</keyword>
<name>A0ABX5H638_PHOAN</name>
<dbReference type="NCBIfam" id="TIGR02532">
    <property type="entry name" value="IV_pilin_GFxxxE"/>
    <property type="match status" value="1"/>
</dbReference>
<dbReference type="Proteomes" id="UP000240989">
    <property type="component" value="Unassembled WGS sequence"/>
</dbReference>
<dbReference type="InterPro" id="IPR045584">
    <property type="entry name" value="Pilin-like"/>
</dbReference>
<dbReference type="Pfam" id="PF07963">
    <property type="entry name" value="N_methyl"/>
    <property type="match status" value="1"/>
</dbReference>
<dbReference type="EMBL" id="PYOU01000005">
    <property type="protein sequence ID" value="PSX11114.1"/>
    <property type="molecule type" value="Genomic_DNA"/>
</dbReference>
<reference evidence="2 3" key="1">
    <citation type="submission" date="2018-01" db="EMBL/GenBank/DDBJ databases">
        <title>Whole genome sequencing of Histamine producing bacteria.</title>
        <authorList>
            <person name="Butler K."/>
        </authorList>
    </citation>
    <scope>NUCLEOTIDE SEQUENCE [LARGE SCALE GENOMIC DNA]</scope>
    <source>
        <strain evidence="2 3">A6-1</strain>
    </source>
</reference>
<keyword evidence="3" id="KW-1185">Reference proteome</keyword>
<feature type="transmembrane region" description="Helical" evidence="1">
    <location>
        <begin position="6"/>
        <end position="27"/>
    </location>
</feature>
<evidence type="ECO:0000313" key="3">
    <source>
        <dbReference type="Proteomes" id="UP000240989"/>
    </source>
</evidence>
<dbReference type="InterPro" id="IPR012902">
    <property type="entry name" value="N_methyl_site"/>
</dbReference>
<keyword evidence="1" id="KW-1133">Transmembrane helix</keyword>
<protein>
    <submittedName>
        <fullName evidence="2">Prepilin-type N-terminal cleavage/methylation domain-containing protein</fullName>
    </submittedName>
</protein>
<accession>A0ABX5H638</accession>
<proteinExistence type="predicted"/>
<sequence length="183" mass="19775">MKKNGFTLIELVVVFVILGILAVVAAPKFMNLQNDARDASLKGLKGAITSGIGAGYAKMTISGQESLPYVSNISPYPDLNIPAQDLPFTGCTLVNPKKSCTFIYGYPDADSTSLQLVVANLDNSSDWKLVMPPIGAGLREIKITFNKYVDSSTTFDDIKQCYITYAPPVSENASYTLTMTPCK</sequence>
<dbReference type="Gene3D" id="3.30.700.10">
    <property type="entry name" value="Glycoprotein, Type 4 Pilin"/>
    <property type="match status" value="1"/>
</dbReference>
<dbReference type="RefSeq" id="WP_045152532.1">
    <property type="nucleotide sequence ID" value="NZ_JZSW01000005.1"/>
</dbReference>
<gene>
    <name evidence="2" type="ORF">C0W27_08085</name>
</gene>
<dbReference type="SUPFAM" id="SSF54523">
    <property type="entry name" value="Pili subunits"/>
    <property type="match status" value="1"/>
</dbReference>
<comment type="caution">
    <text evidence="2">The sequence shown here is derived from an EMBL/GenBank/DDBJ whole genome shotgun (WGS) entry which is preliminary data.</text>
</comment>
<evidence type="ECO:0000313" key="2">
    <source>
        <dbReference type="EMBL" id="PSX11114.1"/>
    </source>
</evidence>